<name>A0AAE7D5K3_9BACT</name>
<proteinExistence type="predicted"/>
<dbReference type="InterPro" id="IPR009959">
    <property type="entry name" value="Cyclase_SnoaL-like"/>
</dbReference>
<evidence type="ECO:0000313" key="1">
    <source>
        <dbReference type="EMBL" id="QJB30164.1"/>
    </source>
</evidence>
<dbReference type="EMBL" id="CP051205">
    <property type="protein sequence ID" value="QJB30164.1"/>
    <property type="molecule type" value="Genomic_DNA"/>
</dbReference>
<dbReference type="Proteomes" id="UP000502421">
    <property type="component" value="Chromosome"/>
</dbReference>
<sequence>MATITENKEICQRFFSELHDKGNFNIIEELVDPNVISHDPFPGQPSGSEGVRNTMTIFRNAFPDLKLIHNDMIAEGDKVMIKFTATGTHKGEFMNIPPTGNKIAYEEVVILRLKDGKIVEHWAVADAMTLLQQLGVKEI</sequence>
<dbReference type="Gene3D" id="3.10.450.50">
    <property type="match status" value="1"/>
</dbReference>
<dbReference type="Pfam" id="PF07366">
    <property type="entry name" value="SnoaL"/>
    <property type="match status" value="1"/>
</dbReference>
<protein>
    <submittedName>
        <fullName evidence="1">Ester cyclase</fullName>
    </submittedName>
</protein>
<dbReference type="InterPro" id="IPR032710">
    <property type="entry name" value="NTF2-like_dom_sf"/>
</dbReference>
<evidence type="ECO:0000313" key="2">
    <source>
        <dbReference type="Proteomes" id="UP000502421"/>
    </source>
</evidence>
<organism evidence="1 2">
    <name type="scientific">Chitinophaga oryzae</name>
    <dbReference type="NCBI Taxonomy" id="2725414"/>
    <lineage>
        <taxon>Bacteria</taxon>
        <taxon>Pseudomonadati</taxon>
        <taxon>Bacteroidota</taxon>
        <taxon>Chitinophagia</taxon>
        <taxon>Chitinophagales</taxon>
        <taxon>Chitinophagaceae</taxon>
        <taxon>Chitinophaga</taxon>
    </lineage>
</organism>
<dbReference type="PANTHER" id="PTHR38436">
    <property type="entry name" value="POLYKETIDE CYCLASE SNOAL-LIKE DOMAIN"/>
    <property type="match status" value="1"/>
</dbReference>
<dbReference type="PANTHER" id="PTHR38436:SF1">
    <property type="entry name" value="ESTER CYCLASE"/>
    <property type="match status" value="1"/>
</dbReference>
<dbReference type="GO" id="GO:0030638">
    <property type="term" value="P:polyketide metabolic process"/>
    <property type="evidence" value="ECO:0007669"/>
    <property type="project" value="InterPro"/>
</dbReference>
<gene>
    <name evidence="1" type="ORF">HF329_02090</name>
</gene>
<dbReference type="KEGG" id="coy:HF329_02090"/>
<dbReference type="SUPFAM" id="SSF54427">
    <property type="entry name" value="NTF2-like"/>
    <property type="match status" value="1"/>
</dbReference>
<reference evidence="2" key="1">
    <citation type="submission" date="2020-04" db="EMBL/GenBank/DDBJ databases">
        <authorList>
            <person name="Kittiwongwattana C."/>
        </authorList>
    </citation>
    <scope>NUCLEOTIDE SEQUENCE [LARGE SCALE GENOMIC DNA]</scope>
    <source>
        <strain evidence="2">1310</strain>
    </source>
</reference>
<dbReference type="AlphaFoldDB" id="A0AAE7D5K3"/>
<dbReference type="RefSeq" id="WP_168802450.1">
    <property type="nucleotide sequence ID" value="NZ_CP051205.1"/>
</dbReference>
<accession>A0AAE7D5K3</accession>